<name>A0A6G3XM26_9ACTN</name>
<keyword evidence="4 7" id="KW-0812">Transmembrane</keyword>
<evidence type="ECO:0000256" key="2">
    <source>
        <dbReference type="ARBA" id="ARBA00008821"/>
    </source>
</evidence>
<protein>
    <submittedName>
        <fullName evidence="8">Purine permease</fullName>
    </submittedName>
</protein>
<keyword evidence="6 7" id="KW-0472">Membrane</keyword>
<gene>
    <name evidence="8" type="ORF">G3M58_70745</name>
</gene>
<feature type="transmembrane region" description="Helical" evidence="7">
    <location>
        <begin position="56"/>
        <end position="78"/>
    </location>
</feature>
<dbReference type="AlphaFoldDB" id="A0A6G3XM26"/>
<evidence type="ECO:0000256" key="6">
    <source>
        <dbReference type="ARBA" id="ARBA00023136"/>
    </source>
</evidence>
<organism evidence="8">
    <name type="scientific">Streptomyces sp. SID7499</name>
    <dbReference type="NCBI Taxonomy" id="2706086"/>
    <lineage>
        <taxon>Bacteria</taxon>
        <taxon>Bacillati</taxon>
        <taxon>Actinomycetota</taxon>
        <taxon>Actinomycetes</taxon>
        <taxon>Kitasatosporales</taxon>
        <taxon>Streptomycetaceae</taxon>
        <taxon>Streptomyces</taxon>
    </lineage>
</organism>
<feature type="non-terminal residue" evidence="8">
    <location>
        <position position="96"/>
    </location>
</feature>
<dbReference type="Pfam" id="PF00860">
    <property type="entry name" value="Xan_ur_permease"/>
    <property type="match status" value="1"/>
</dbReference>
<dbReference type="InterPro" id="IPR006043">
    <property type="entry name" value="NCS2"/>
</dbReference>
<dbReference type="GO" id="GO:0042907">
    <property type="term" value="F:xanthine transmembrane transporter activity"/>
    <property type="evidence" value="ECO:0007669"/>
    <property type="project" value="TreeGrafter"/>
</dbReference>
<evidence type="ECO:0000256" key="1">
    <source>
        <dbReference type="ARBA" id="ARBA00004141"/>
    </source>
</evidence>
<keyword evidence="5 7" id="KW-1133">Transmembrane helix</keyword>
<dbReference type="PANTHER" id="PTHR42810:SF4">
    <property type="entry name" value="URIC ACID TRANSPORTER UACT"/>
    <property type="match status" value="1"/>
</dbReference>
<dbReference type="EMBL" id="JAAGMN010007462">
    <property type="protein sequence ID" value="NEE18642.1"/>
    <property type="molecule type" value="Genomic_DNA"/>
</dbReference>
<accession>A0A6G3XM26</accession>
<reference evidence="8" key="1">
    <citation type="submission" date="2020-01" db="EMBL/GenBank/DDBJ databases">
        <title>Insect and environment-associated Actinomycetes.</title>
        <authorList>
            <person name="Currrie C."/>
            <person name="Chevrette M."/>
            <person name="Carlson C."/>
            <person name="Stubbendieck R."/>
            <person name="Wendt-Pienkowski E."/>
        </authorList>
    </citation>
    <scope>NUCLEOTIDE SEQUENCE</scope>
    <source>
        <strain evidence="8">SID7499</strain>
    </source>
</reference>
<evidence type="ECO:0000256" key="4">
    <source>
        <dbReference type="ARBA" id="ARBA00022692"/>
    </source>
</evidence>
<dbReference type="GO" id="GO:0005886">
    <property type="term" value="C:plasma membrane"/>
    <property type="evidence" value="ECO:0007669"/>
    <property type="project" value="TreeGrafter"/>
</dbReference>
<comment type="caution">
    <text evidence="8">The sequence shown here is derived from an EMBL/GenBank/DDBJ whole genome shotgun (WGS) entry which is preliminary data.</text>
</comment>
<feature type="transmembrane region" description="Helical" evidence="7">
    <location>
        <begin position="31"/>
        <end position="50"/>
    </location>
</feature>
<proteinExistence type="inferred from homology"/>
<keyword evidence="3" id="KW-0813">Transport</keyword>
<evidence type="ECO:0000256" key="3">
    <source>
        <dbReference type="ARBA" id="ARBA00022448"/>
    </source>
</evidence>
<sequence length="96" mass="9854">MAAEAGDDRKHPVDETLPPLKMFTSGLQHVAAMYAGVVAPPLIVGPAVGLTAKETAFLMGASLFTAGIATLLQTIGFWKVGARLPFVNGVSFAGVA</sequence>
<evidence type="ECO:0000313" key="8">
    <source>
        <dbReference type="EMBL" id="NEE18642.1"/>
    </source>
</evidence>
<evidence type="ECO:0000256" key="7">
    <source>
        <dbReference type="SAM" id="Phobius"/>
    </source>
</evidence>
<comment type="similarity">
    <text evidence="2">Belongs to the nucleobase:cation symporter-2 (NCS2) (TC 2.A.40) family.</text>
</comment>
<evidence type="ECO:0000256" key="5">
    <source>
        <dbReference type="ARBA" id="ARBA00022989"/>
    </source>
</evidence>
<dbReference type="PANTHER" id="PTHR42810">
    <property type="entry name" value="PURINE PERMEASE C1399.01C-RELATED"/>
    <property type="match status" value="1"/>
</dbReference>
<comment type="subcellular location">
    <subcellularLocation>
        <location evidence="1">Membrane</location>
        <topology evidence="1">Multi-pass membrane protein</topology>
    </subcellularLocation>
</comment>